<gene>
    <name evidence="3" type="ORF">SHERM_17195</name>
</gene>
<organism evidence="3 4">
    <name type="scientific">Striga hermonthica</name>
    <name type="common">Purple witchweed</name>
    <name type="synonym">Buchnera hermonthica</name>
    <dbReference type="NCBI Taxonomy" id="68872"/>
    <lineage>
        <taxon>Eukaryota</taxon>
        <taxon>Viridiplantae</taxon>
        <taxon>Streptophyta</taxon>
        <taxon>Embryophyta</taxon>
        <taxon>Tracheophyta</taxon>
        <taxon>Spermatophyta</taxon>
        <taxon>Magnoliopsida</taxon>
        <taxon>eudicotyledons</taxon>
        <taxon>Gunneridae</taxon>
        <taxon>Pentapetalae</taxon>
        <taxon>asterids</taxon>
        <taxon>lamiids</taxon>
        <taxon>Lamiales</taxon>
        <taxon>Orobanchaceae</taxon>
        <taxon>Buchnereae</taxon>
        <taxon>Striga</taxon>
    </lineage>
</organism>
<dbReference type="PANTHER" id="PTHR37180">
    <property type="entry name" value="PRECURSOR OF CEP14"/>
    <property type="match status" value="1"/>
</dbReference>
<dbReference type="OrthoDB" id="1915362at2759"/>
<dbReference type="GO" id="GO:0006970">
    <property type="term" value="P:response to osmotic stress"/>
    <property type="evidence" value="ECO:0007669"/>
    <property type="project" value="InterPro"/>
</dbReference>
<dbReference type="EMBL" id="CACSLK010016728">
    <property type="protein sequence ID" value="CAA0817806.1"/>
    <property type="molecule type" value="Genomic_DNA"/>
</dbReference>
<sequence>MGSKNLILLIWLIIIVFSNFVCSTNCRKLIIKKEAQDNSSVQRRPPPPADSLYLAALPKGKVPSSTPSKKGHSTTTDQKLIARHLADVGRIFRSFRSSDAGH</sequence>
<dbReference type="GO" id="GO:0006995">
    <property type="term" value="P:cellular response to nitrogen starvation"/>
    <property type="evidence" value="ECO:0007669"/>
    <property type="project" value="InterPro"/>
</dbReference>
<comment type="caution">
    <text evidence="3">The sequence shown here is derived from an EMBL/GenBank/DDBJ whole genome shotgun (WGS) entry which is preliminary data.</text>
</comment>
<evidence type="ECO:0000256" key="1">
    <source>
        <dbReference type="SAM" id="MobiDB-lite"/>
    </source>
</evidence>
<evidence type="ECO:0000256" key="2">
    <source>
        <dbReference type="SAM" id="SignalP"/>
    </source>
</evidence>
<proteinExistence type="predicted"/>
<feature type="signal peptide" evidence="2">
    <location>
        <begin position="1"/>
        <end position="23"/>
    </location>
</feature>
<protein>
    <submittedName>
        <fullName evidence="3">Uncharacterized protein</fullName>
    </submittedName>
</protein>
<keyword evidence="4" id="KW-1185">Reference proteome</keyword>
<feature type="region of interest" description="Disordered" evidence="1">
    <location>
        <begin position="59"/>
        <end position="78"/>
    </location>
</feature>
<reference evidence="3" key="1">
    <citation type="submission" date="2019-12" db="EMBL/GenBank/DDBJ databases">
        <authorList>
            <person name="Scholes J."/>
        </authorList>
    </citation>
    <scope>NUCLEOTIDE SEQUENCE</scope>
</reference>
<dbReference type="InterPro" id="IPR038930">
    <property type="entry name" value="CEP13/CEP14"/>
</dbReference>
<dbReference type="AlphaFoldDB" id="A0A9N7R9M3"/>
<keyword evidence="2" id="KW-0732">Signal</keyword>
<feature type="chain" id="PRO_5040190395" evidence="2">
    <location>
        <begin position="24"/>
        <end position="102"/>
    </location>
</feature>
<feature type="compositionally biased region" description="Polar residues" evidence="1">
    <location>
        <begin position="63"/>
        <end position="78"/>
    </location>
</feature>
<name>A0A9N7R9M3_STRHE</name>
<dbReference type="PANTHER" id="PTHR37180:SF2">
    <property type="entry name" value="PRECURSOR OF CEP14"/>
    <property type="match status" value="1"/>
</dbReference>
<evidence type="ECO:0000313" key="4">
    <source>
        <dbReference type="Proteomes" id="UP001153555"/>
    </source>
</evidence>
<dbReference type="Proteomes" id="UP001153555">
    <property type="component" value="Unassembled WGS sequence"/>
</dbReference>
<accession>A0A9N7R9M3</accession>
<evidence type="ECO:0000313" key="3">
    <source>
        <dbReference type="EMBL" id="CAA0817806.1"/>
    </source>
</evidence>